<reference evidence="3 4" key="1">
    <citation type="submission" date="2022-05" db="EMBL/GenBank/DDBJ databases">
        <authorList>
            <consortium name="Genoscope - CEA"/>
            <person name="William W."/>
        </authorList>
    </citation>
    <scope>NUCLEOTIDE SEQUENCE [LARGE SCALE GENOMIC DNA]</scope>
</reference>
<keyword evidence="1" id="KW-0812">Transmembrane</keyword>
<evidence type="ECO:0000313" key="4">
    <source>
        <dbReference type="Proteomes" id="UP001159405"/>
    </source>
</evidence>
<proteinExistence type="predicted"/>
<dbReference type="Proteomes" id="UP001159405">
    <property type="component" value="Unassembled WGS sequence"/>
</dbReference>
<name>A0ABN8NHF1_9CNID</name>
<keyword evidence="1" id="KW-0472">Membrane</keyword>
<dbReference type="InterPro" id="IPR007053">
    <property type="entry name" value="LRAT_dom"/>
</dbReference>
<dbReference type="Pfam" id="PF04970">
    <property type="entry name" value="LRAT"/>
    <property type="match status" value="1"/>
</dbReference>
<keyword evidence="4" id="KW-1185">Reference proteome</keyword>
<evidence type="ECO:0000256" key="1">
    <source>
        <dbReference type="SAM" id="Phobius"/>
    </source>
</evidence>
<evidence type="ECO:0000259" key="2">
    <source>
        <dbReference type="PROSITE" id="PS51934"/>
    </source>
</evidence>
<protein>
    <recommendedName>
        <fullName evidence="2">LRAT domain-containing protein</fullName>
    </recommendedName>
</protein>
<dbReference type="PANTHER" id="PTHR46137">
    <property type="entry name" value="OS05G0310600 PROTEIN"/>
    <property type="match status" value="1"/>
</dbReference>
<comment type="caution">
    <text evidence="3">The sequence shown here is derived from an EMBL/GenBank/DDBJ whole genome shotgun (WGS) entry which is preliminary data.</text>
</comment>
<feature type="domain" description="LRAT" evidence="2">
    <location>
        <begin position="33"/>
        <end position="139"/>
    </location>
</feature>
<gene>
    <name evidence="3" type="ORF">PLOB_00012666</name>
</gene>
<feature type="transmembrane region" description="Helical" evidence="1">
    <location>
        <begin position="151"/>
        <end position="170"/>
    </location>
</feature>
<dbReference type="EMBL" id="CALNXK010000017">
    <property type="protein sequence ID" value="CAH3105105.1"/>
    <property type="molecule type" value="Genomic_DNA"/>
</dbReference>
<dbReference type="Gene3D" id="3.90.1720.10">
    <property type="entry name" value="endopeptidase domain like (from Nostoc punctiforme)"/>
    <property type="match status" value="1"/>
</dbReference>
<organism evidence="3 4">
    <name type="scientific">Porites lobata</name>
    <dbReference type="NCBI Taxonomy" id="104759"/>
    <lineage>
        <taxon>Eukaryota</taxon>
        <taxon>Metazoa</taxon>
        <taxon>Cnidaria</taxon>
        <taxon>Anthozoa</taxon>
        <taxon>Hexacorallia</taxon>
        <taxon>Scleractinia</taxon>
        <taxon>Fungiina</taxon>
        <taxon>Poritidae</taxon>
        <taxon>Porites</taxon>
    </lineage>
</organism>
<dbReference type="PANTHER" id="PTHR46137:SF3">
    <property type="entry name" value="OS05G0310600 PROTEIN"/>
    <property type="match status" value="1"/>
</dbReference>
<accession>A0ABN8NHF1</accession>
<evidence type="ECO:0000313" key="3">
    <source>
        <dbReference type="EMBL" id="CAH3105105.1"/>
    </source>
</evidence>
<keyword evidence="1" id="KW-1133">Transmembrane helix</keyword>
<sequence>MRYEEVKMGDLKTADQIAVCGNISDLNPLLAPLTMLAGDKYFHHGIFDRENLAVYDFYGDSKKNARPQRRDFTEFFYGHEILFRVVYEDGEQCLPADEVMKRAKDAVENQSSWPCYDLVKNNCESFATFVKTGKLYSEQAITAVNEVCKKVASYLVAAGGSLAAIGFIVLRFK</sequence>
<dbReference type="PROSITE" id="PS51934">
    <property type="entry name" value="LRAT"/>
    <property type="match status" value="1"/>
</dbReference>